<comment type="function">
    <text evidence="4">Has an important function as a repair enzyme for proteins that have been inactivated by oxidation. Catalyzes the reversible oxidation-reduction of methionine sulfoxide in proteins to methionine.</text>
</comment>
<keyword evidence="1 4" id="KW-0560">Oxidoreductase</keyword>
<comment type="catalytic activity">
    <reaction evidence="3 4">
        <text>[thioredoxin]-disulfide + L-methionine + H2O = L-methionine (S)-S-oxide + [thioredoxin]-dithiol</text>
        <dbReference type="Rhea" id="RHEA:19993"/>
        <dbReference type="Rhea" id="RHEA-COMP:10698"/>
        <dbReference type="Rhea" id="RHEA-COMP:10700"/>
        <dbReference type="ChEBI" id="CHEBI:15377"/>
        <dbReference type="ChEBI" id="CHEBI:29950"/>
        <dbReference type="ChEBI" id="CHEBI:50058"/>
        <dbReference type="ChEBI" id="CHEBI:57844"/>
        <dbReference type="ChEBI" id="CHEBI:58772"/>
        <dbReference type="EC" id="1.8.4.11"/>
    </reaction>
</comment>
<dbReference type="Gene3D" id="3.30.1060.10">
    <property type="entry name" value="Peptide methionine sulphoxide reductase MsrA"/>
    <property type="match status" value="1"/>
</dbReference>
<evidence type="ECO:0000313" key="6">
    <source>
        <dbReference type="EMBL" id="WAJ71087.1"/>
    </source>
</evidence>
<evidence type="ECO:0000256" key="1">
    <source>
        <dbReference type="ARBA" id="ARBA00023002"/>
    </source>
</evidence>
<dbReference type="NCBIfam" id="TIGR00401">
    <property type="entry name" value="msrA"/>
    <property type="match status" value="1"/>
</dbReference>
<organism evidence="6 7">
    <name type="scientific">Catenovulum adriaticum</name>
    <dbReference type="NCBI Taxonomy" id="2984846"/>
    <lineage>
        <taxon>Bacteria</taxon>
        <taxon>Pseudomonadati</taxon>
        <taxon>Pseudomonadota</taxon>
        <taxon>Gammaproteobacteria</taxon>
        <taxon>Alteromonadales</taxon>
        <taxon>Alteromonadaceae</taxon>
        <taxon>Catenovulum</taxon>
    </lineage>
</organism>
<evidence type="ECO:0000256" key="3">
    <source>
        <dbReference type="ARBA" id="ARBA00048782"/>
    </source>
</evidence>
<dbReference type="EC" id="1.8.4.11" evidence="4"/>
<proteinExistence type="inferred from homology"/>
<sequence length="178" mass="19966">MSIQTAILAGGCFWCIESSFSRLKGVKQAISGYCGGEKIDATYKQVCTGQTAHAEVVRVEFDDSVIEFQQILDVFFFLHDPTQLNRQGNDIGPQYRSAIFYTNEAQKQQALDKISALEASGQFEQKIVTEVTEAMPFYPAEAYHQGYFDENPSQGYCQFIIAPKMAKFSQTFSHLLAD</sequence>
<gene>
    <name evidence="4 6" type="primary">msrA</name>
    <name evidence="6" type="ORF">OLW01_04580</name>
</gene>
<evidence type="ECO:0000313" key="7">
    <source>
        <dbReference type="Proteomes" id="UP001163726"/>
    </source>
</evidence>
<feature type="active site" evidence="4">
    <location>
        <position position="12"/>
    </location>
</feature>
<accession>A0ABY7AP87</accession>
<reference evidence="6" key="1">
    <citation type="submission" date="2022-10" db="EMBL/GenBank/DDBJ databases">
        <title>Catenovulum adriacola sp. nov. isolated in the Harbour of Susak.</title>
        <authorList>
            <person name="Schoch T."/>
            <person name="Reich S.J."/>
            <person name="Stoeferle S."/>
            <person name="Flaiz M."/>
            <person name="Kazda M."/>
            <person name="Riedel C.U."/>
            <person name="Duerre P."/>
        </authorList>
    </citation>
    <scope>NUCLEOTIDE SEQUENCE</scope>
    <source>
        <strain evidence="6">TS8</strain>
    </source>
</reference>
<dbReference type="InterPro" id="IPR002569">
    <property type="entry name" value="Met_Sox_Rdtase_MsrA_dom"/>
</dbReference>
<comment type="catalytic activity">
    <reaction evidence="2 4">
        <text>L-methionyl-[protein] + [thioredoxin]-disulfide + H2O = L-methionyl-(S)-S-oxide-[protein] + [thioredoxin]-dithiol</text>
        <dbReference type="Rhea" id="RHEA:14217"/>
        <dbReference type="Rhea" id="RHEA-COMP:10698"/>
        <dbReference type="Rhea" id="RHEA-COMP:10700"/>
        <dbReference type="Rhea" id="RHEA-COMP:12313"/>
        <dbReference type="Rhea" id="RHEA-COMP:12315"/>
        <dbReference type="ChEBI" id="CHEBI:15377"/>
        <dbReference type="ChEBI" id="CHEBI:16044"/>
        <dbReference type="ChEBI" id="CHEBI:29950"/>
        <dbReference type="ChEBI" id="CHEBI:44120"/>
        <dbReference type="ChEBI" id="CHEBI:50058"/>
        <dbReference type="EC" id="1.8.4.11"/>
    </reaction>
</comment>
<dbReference type="InterPro" id="IPR036509">
    <property type="entry name" value="Met_Sox_Rdtase_MsrA_sf"/>
</dbReference>
<feature type="domain" description="Peptide methionine sulphoxide reductase MsrA" evidence="5">
    <location>
        <begin position="5"/>
        <end position="158"/>
    </location>
</feature>
<keyword evidence="7" id="KW-1185">Reference proteome</keyword>
<dbReference type="SUPFAM" id="SSF55068">
    <property type="entry name" value="Peptide methionine sulfoxide reductase"/>
    <property type="match status" value="1"/>
</dbReference>
<evidence type="ECO:0000259" key="5">
    <source>
        <dbReference type="Pfam" id="PF01625"/>
    </source>
</evidence>
<dbReference type="Proteomes" id="UP001163726">
    <property type="component" value="Chromosome"/>
</dbReference>
<protein>
    <recommendedName>
        <fullName evidence="4">Peptide methionine sulfoxide reductase MsrA</fullName>
        <shortName evidence="4">Protein-methionine-S-oxide reductase</shortName>
        <ecNumber evidence="4">1.8.4.11</ecNumber>
    </recommendedName>
    <alternativeName>
        <fullName evidence="4">Peptide-methionine (S)-S-oxide reductase</fullName>
        <shortName evidence="4">Peptide Met(O) reductase</shortName>
    </alternativeName>
</protein>
<dbReference type="Pfam" id="PF01625">
    <property type="entry name" value="PMSR"/>
    <property type="match status" value="1"/>
</dbReference>
<dbReference type="EMBL" id="CP109965">
    <property type="protein sequence ID" value="WAJ71087.1"/>
    <property type="molecule type" value="Genomic_DNA"/>
</dbReference>
<comment type="similarity">
    <text evidence="4">Belongs to the MsrA Met sulfoxide reductase family.</text>
</comment>
<name>A0ABY7AP87_9ALTE</name>
<dbReference type="GO" id="GO:0008113">
    <property type="term" value="F:peptide-methionine (S)-S-oxide reductase activity"/>
    <property type="evidence" value="ECO:0007669"/>
    <property type="project" value="UniProtKB-EC"/>
</dbReference>
<dbReference type="HAMAP" id="MF_01401">
    <property type="entry name" value="MsrA"/>
    <property type="match status" value="1"/>
</dbReference>
<evidence type="ECO:0000256" key="4">
    <source>
        <dbReference type="HAMAP-Rule" id="MF_01401"/>
    </source>
</evidence>
<dbReference type="PANTHER" id="PTHR43774">
    <property type="entry name" value="PEPTIDE METHIONINE SULFOXIDE REDUCTASE"/>
    <property type="match status" value="1"/>
</dbReference>
<dbReference type="RefSeq" id="WP_268075551.1">
    <property type="nucleotide sequence ID" value="NZ_CP109965.1"/>
</dbReference>
<evidence type="ECO:0000256" key="2">
    <source>
        <dbReference type="ARBA" id="ARBA00047806"/>
    </source>
</evidence>
<dbReference type="PANTHER" id="PTHR43774:SF1">
    <property type="entry name" value="PEPTIDE METHIONINE SULFOXIDE REDUCTASE MSRA 2"/>
    <property type="match status" value="1"/>
</dbReference>